<dbReference type="AlphaFoldDB" id="A0AAD9FGH1"/>
<reference evidence="2" key="1">
    <citation type="submission" date="2023-04" db="EMBL/GenBank/DDBJ databases">
        <title>Chromosome-level genome of Chaenocephalus aceratus.</title>
        <authorList>
            <person name="Park H."/>
        </authorList>
    </citation>
    <scope>NUCLEOTIDE SEQUENCE</scope>
    <source>
        <strain evidence="2">DE</strain>
        <tissue evidence="2">Muscle</tissue>
    </source>
</reference>
<protein>
    <submittedName>
        <fullName evidence="2">DIS3-like exonuclease 2</fullName>
    </submittedName>
</protein>
<keyword evidence="3" id="KW-1185">Reference proteome</keyword>
<dbReference type="EMBL" id="JASDAP010000003">
    <property type="protein sequence ID" value="KAK1905073.1"/>
    <property type="molecule type" value="Genomic_DNA"/>
</dbReference>
<name>A0AAD9FGH1_DISEL</name>
<feature type="non-terminal residue" evidence="2">
    <location>
        <position position="130"/>
    </location>
</feature>
<keyword evidence="2" id="KW-0378">Hydrolase</keyword>
<evidence type="ECO:0000256" key="1">
    <source>
        <dbReference type="SAM" id="MobiDB-lite"/>
    </source>
</evidence>
<dbReference type="Proteomes" id="UP001228049">
    <property type="component" value="Unassembled WGS sequence"/>
</dbReference>
<evidence type="ECO:0000313" key="3">
    <source>
        <dbReference type="Proteomes" id="UP001228049"/>
    </source>
</evidence>
<feature type="compositionally biased region" description="Basic and acidic residues" evidence="1">
    <location>
        <begin position="97"/>
        <end position="117"/>
    </location>
</feature>
<organism evidence="2 3">
    <name type="scientific">Dissostichus eleginoides</name>
    <name type="common">Patagonian toothfish</name>
    <name type="synonym">Dissostichus amissus</name>
    <dbReference type="NCBI Taxonomy" id="100907"/>
    <lineage>
        <taxon>Eukaryota</taxon>
        <taxon>Metazoa</taxon>
        <taxon>Chordata</taxon>
        <taxon>Craniata</taxon>
        <taxon>Vertebrata</taxon>
        <taxon>Euteleostomi</taxon>
        <taxon>Actinopterygii</taxon>
        <taxon>Neopterygii</taxon>
        <taxon>Teleostei</taxon>
        <taxon>Neoteleostei</taxon>
        <taxon>Acanthomorphata</taxon>
        <taxon>Eupercaria</taxon>
        <taxon>Perciformes</taxon>
        <taxon>Notothenioidei</taxon>
        <taxon>Nototheniidae</taxon>
        <taxon>Dissostichus</taxon>
    </lineage>
</organism>
<evidence type="ECO:0000313" key="2">
    <source>
        <dbReference type="EMBL" id="KAK1905073.1"/>
    </source>
</evidence>
<feature type="non-terminal residue" evidence="2">
    <location>
        <position position="1"/>
    </location>
</feature>
<keyword evidence="2" id="KW-0269">Exonuclease</keyword>
<keyword evidence="2" id="KW-0540">Nuclease</keyword>
<accession>A0AAD9FGH1</accession>
<proteinExistence type="predicted"/>
<comment type="caution">
    <text evidence="2">The sequence shown here is derived from an EMBL/GenBank/DDBJ whole genome shotgun (WGS) entry which is preliminary data.</text>
</comment>
<sequence>PRGCRAKWFLSEGGHPPGMVLGTNTAAAFPLLYPSVGFGPLLWTTAQIWPGFSSAAVGGSVGWHLAGKKPPLGTHIPPSGHVVEEWEGGLFVSSSGRQKDHSDLLHEHPTDRTPEAKIDSSIRVCSRLKA</sequence>
<feature type="region of interest" description="Disordered" evidence="1">
    <location>
        <begin position="93"/>
        <end position="117"/>
    </location>
</feature>
<gene>
    <name evidence="2" type="ORF">KUDE01_012256</name>
</gene>
<dbReference type="GO" id="GO:0004527">
    <property type="term" value="F:exonuclease activity"/>
    <property type="evidence" value="ECO:0007669"/>
    <property type="project" value="UniProtKB-KW"/>
</dbReference>